<dbReference type="KEGG" id="vg:2846192"/>
<reference evidence="1 2" key="1">
    <citation type="journal article" date="2004" name="Virus Genes">
        <title>The genome of phiAsp2, an actinoplanes infecting phage.</title>
        <authorList>
            <person name="Jarling M."/>
            <person name="Bartkowiak K."/>
            <person name="Pape H."/>
            <person name="Meinhardt F."/>
        </authorList>
    </citation>
    <scope>NUCLEOTIDE SEQUENCE</scope>
</reference>
<dbReference type="GeneID" id="2846192"/>
<dbReference type="Proteomes" id="UP000001245">
    <property type="component" value="Segment"/>
</dbReference>
<protein>
    <submittedName>
        <fullName evidence="1">Pas38</fullName>
    </submittedName>
</protein>
<gene>
    <name evidence="1" type="primary">pas38</name>
</gene>
<proteinExistence type="predicted"/>
<evidence type="ECO:0000313" key="2">
    <source>
        <dbReference type="Proteomes" id="UP000001245"/>
    </source>
</evidence>
<keyword evidence="2" id="KW-1185">Reference proteome</keyword>
<sequence>MRGNGPRPGRTAIMRKPGDITWTAIVGAEELVIREARYAGVDGPIFTAEFDGQGRPDLGDVDEMLAAQGFTRTDRPWVLVKTYEGLALEVTLDRA</sequence>
<accession>Q6J7Z3</accession>
<organism evidence="1 2">
    <name type="scientific">Actinoplanes phage phiAsp2</name>
    <dbReference type="NCBI Taxonomy" id="279303"/>
    <lineage>
        <taxon>Viruses</taxon>
        <taxon>Duplodnaviria</taxon>
        <taxon>Heunggongvirae</taxon>
        <taxon>Uroviricota</taxon>
        <taxon>Caudoviricetes</taxon>
        <taxon>Aspduovirus</taxon>
        <taxon>Aspduovirus Asp2</taxon>
    </lineage>
</organism>
<name>Q6J7Z3_9CAUD</name>
<dbReference type="EMBL" id="AY576796">
    <property type="protein sequence ID" value="AAT36786.1"/>
    <property type="molecule type" value="Genomic_DNA"/>
</dbReference>
<dbReference type="RefSeq" id="YP_024824.1">
    <property type="nucleotide sequence ID" value="NC_005885.1"/>
</dbReference>
<evidence type="ECO:0000313" key="1">
    <source>
        <dbReference type="EMBL" id="AAT36786.1"/>
    </source>
</evidence>